<dbReference type="AlphaFoldDB" id="A0A8X6PW00"/>
<accession>A0A8X6PW00</accession>
<dbReference type="Proteomes" id="UP000887013">
    <property type="component" value="Unassembled WGS sequence"/>
</dbReference>
<keyword evidence="2" id="KW-1185">Reference proteome</keyword>
<comment type="caution">
    <text evidence="1">The sequence shown here is derived from an EMBL/GenBank/DDBJ whole genome shotgun (WGS) entry which is preliminary data.</text>
</comment>
<protein>
    <submittedName>
        <fullName evidence="1">Uncharacterized protein</fullName>
    </submittedName>
</protein>
<dbReference type="EMBL" id="BMAW01121092">
    <property type="protein sequence ID" value="GFT92486.1"/>
    <property type="molecule type" value="Genomic_DNA"/>
</dbReference>
<name>A0A8X6PW00_NEPPI</name>
<evidence type="ECO:0000313" key="2">
    <source>
        <dbReference type="Proteomes" id="UP000887013"/>
    </source>
</evidence>
<proteinExistence type="predicted"/>
<sequence length="106" mass="12008">MNRRCIIFSVRLFVPKDYSGHEGVDSWISLLNLVSNSDLDDISRDDRIKSSMTHISPLRAPTSEELEMIMSVWGAANSLAMLQNVSCRSDMFARELSPIFVTKREA</sequence>
<gene>
    <name evidence="1" type="ORF">NPIL_526041</name>
</gene>
<evidence type="ECO:0000313" key="1">
    <source>
        <dbReference type="EMBL" id="GFT92486.1"/>
    </source>
</evidence>
<reference evidence="1" key="1">
    <citation type="submission" date="2020-08" db="EMBL/GenBank/DDBJ databases">
        <title>Multicomponent nature underlies the extraordinary mechanical properties of spider dragline silk.</title>
        <authorList>
            <person name="Kono N."/>
            <person name="Nakamura H."/>
            <person name="Mori M."/>
            <person name="Yoshida Y."/>
            <person name="Ohtoshi R."/>
            <person name="Malay A.D."/>
            <person name="Moran D.A.P."/>
            <person name="Tomita M."/>
            <person name="Numata K."/>
            <person name="Arakawa K."/>
        </authorList>
    </citation>
    <scope>NUCLEOTIDE SEQUENCE</scope>
</reference>
<organism evidence="1 2">
    <name type="scientific">Nephila pilipes</name>
    <name type="common">Giant wood spider</name>
    <name type="synonym">Nephila maculata</name>
    <dbReference type="NCBI Taxonomy" id="299642"/>
    <lineage>
        <taxon>Eukaryota</taxon>
        <taxon>Metazoa</taxon>
        <taxon>Ecdysozoa</taxon>
        <taxon>Arthropoda</taxon>
        <taxon>Chelicerata</taxon>
        <taxon>Arachnida</taxon>
        <taxon>Araneae</taxon>
        <taxon>Araneomorphae</taxon>
        <taxon>Entelegynae</taxon>
        <taxon>Araneoidea</taxon>
        <taxon>Nephilidae</taxon>
        <taxon>Nephila</taxon>
    </lineage>
</organism>